<name>A0A544W4B2_9MYCO</name>
<dbReference type="InterPro" id="IPR050261">
    <property type="entry name" value="FrsA_esterase"/>
</dbReference>
<dbReference type="InterPro" id="IPR029058">
    <property type="entry name" value="AB_hydrolase_fold"/>
</dbReference>
<dbReference type="PANTHER" id="PTHR22946">
    <property type="entry name" value="DIENELACTONE HYDROLASE DOMAIN-CONTAINING PROTEIN-RELATED"/>
    <property type="match status" value="1"/>
</dbReference>
<reference evidence="3 4" key="1">
    <citation type="submission" date="2018-10" db="EMBL/GenBank/DDBJ databases">
        <title>Draft genome of Mycobacterium hodleri strain B.</title>
        <authorList>
            <person name="Amande T.J."/>
            <person name="Mcgenity T.J."/>
        </authorList>
    </citation>
    <scope>NUCLEOTIDE SEQUENCE [LARGE SCALE GENOMIC DNA]</scope>
    <source>
        <strain evidence="3 4">B</strain>
    </source>
</reference>
<keyword evidence="4" id="KW-1185">Reference proteome</keyword>
<organism evidence="3 4">
    <name type="scientific">Mycolicibacterium hodleri</name>
    <dbReference type="NCBI Taxonomy" id="49897"/>
    <lineage>
        <taxon>Bacteria</taxon>
        <taxon>Bacillati</taxon>
        <taxon>Actinomycetota</taxon>
        <taxon>Actinomycetes</taxon>
        <taxon>Mycobacteriales</taxon>
        <taxon>Mycobacteriaceae</taxon>
        <taxon>Mycolicibacterium</taxon>
    </lineage>
</organism>
<evidence type="ECO:0000259" key="2">
    <source>
        <dbReference type="Pfam" id="PF12697"/>
    </source>
</evidence>
<dbReference type="RefSeq" id="WP_142551638.1">
    <property type="nucleotide sequence ID" value="NZ_VIFX01000008.1"/>
</dbReference>
<gene>
    <name evidence="3" type="ORF">D8S82_08385</name>
</gene>
<accession>A0A544W4B2</accession>
<dbReference type="InterPro" id="IPR000073">
    <property type="entry name" value="AB_hydrolase_1"/>
</dbReference>
<proteinExistence type="inferred from homology"/>
<dbReference type="SUPFAM" id="SSF53474">
    <property type="entry name" value="alpha/beta-Hydrolases"/>
    <property type="match status" value="1"/>
</dbReference>
<comment type="caution">
    <text evidence="3">The sequence shown here is derived from an EMBL/GenBank/DDBJ whole genome shotgun (WGS) entry which is preliminary data.</text>
</comment>
<keyword evidence="3" id="KW-0378">Hydrolase</keyword>
<sequence>MTEQSTPRDQAATLEALRAAGFVGDGGADLGEMLATAADIPDGDDLAWRTTWSMTAQRTARHGQASLDLGDVVSAREAFLRASNYFRLAEFFCGVDPSDDLDAMSLARCSRGYFERAAGMTDARFTAVRIPYEGVTMPGYLFLVDDSGKPRPTVFYTNGFGASCEEGYLVVGAAALRRGYNFLAYDGPGQGAMLREQKVTMRPDWENVLGPVVDFASGVPEVDADAIVHFGHGLGGYLVARYAAHGGRAAAIVCNDGMTTFYASSPPIPEQILSLVEDERDDEAVALLDVLAKESARARRDLRTGTWAFGGATSVDYVRTSAEYTLTTDDIRHITSPTLVLENTGDASRAGQAASFARAMTAPVTYVVMRDADDALHQKVFDFLATTLRAG</sequence>
<evidence type="ECO:0000313" key="4">
    <source>
        <dbReference type="Proteomes" id="UP000315759"/>
    </source>
</evidence>
<dbReference type="EMBL" id="VIFX01000008">
    <property type="protein sequence ID" value="TQR87066.1"/>
    <property type="molecule type" value="Genomic_DNA"/>
</dbReference>
<dbReference type="Proteomes" id="UP000315759">
    <property type="component" value="Unassembled WGS sequence"/>
</dbReference>
<dbReference type="Pfam" id="PF12697">
    <property type="entry name" value="Abhydrolase_6"/>
    <property type="match status" value="1"/>
</dbReference>
<dbReference type="Gene3D" id="3.40.50.1820">
    <property type="entry name" value="alpha/beta hydrolase"/>
    <property type="match status" value="1"/>
</dbReference>
<protein>
    <submittedName>
        <fullName evidence="3">Alpha/beta hydrolase</fullName>
    </submittedName>
</protein>
<evidence type="ECO:0000313" key="3">
    <source>
        <dbReference type="EMBL" id="TQR87066.1"/>
    </source>
</evidence>
<dbReference type="PANTHER" id="PTHR22946:SF12">
    <property type="entry name" value="CONIDIAL PIGMENT BIOSYNTHESIS PROTEIN AYG1 (AFU_ORTHOLOGUE AFUA_2G17550)"/>
    <property type="match status" value="1"/>
</dbReference>
<comment type="similarity">
    <text evidence="1">Belongs to the AB hydrolase superfamily. FUS2 hydrolase family.</text>
</comment>
<dbReference type="AlphaFoldDB" id="A0A544W4B2"/>
<feature type="domain" description="AB hydrolase-1" evidence="2">
    <location>
        <begin position="159"/>
        <end position="377"/>
    </location>
</feature>
<dbReference type="GO" id="GO:0016787">
    <property type="term" value="F:hydrolase activity"/>
    <property type="evidence" value="ECO:0007669"/>
    <property type="project" value="UniProtKB-KW"/>
</dbReference>
<dbReference type="Gene3D" id="1.20.1440.110">
    <property type="entry name" value="acylaminoacyl peptidase"/>
    <property type="match status" value="1"/>
</dbReference>
<evidence type="ECO:0000256" key="1">
    <source>
        <dbReference type="ARBA" id="ARBA00038115"/>
    </source>
</evidence>